<accession>A0A5B8WK33</accession>
<reference evidence="1 2" key="1">
    <citation type="submission" date="2019-07" db="EMBL/GenBank/DDBJ databases">
        <authorList>
            <person name="Abdullah A."/>
            <person name="Lima G.C."/>
            <person name="Cuneo C.K."/>
            <person name="Ennest D.C."/>
            <person name="Fritz K.J."/>
            <person name="Johnson B.T."/>
            <person name="Larson S.M."/>
            <person name="Lemunyete M.N."/>
            <person name="Murray M.B."/>
            <person name="Osmond D.E."/>
            <person name="Patras K.A."/>
            <person name="Ransibrahmanakul S."/>
            <person name="Simpson K.A."/>
            <person name="Thull B.S."/>
            <person name="Wetzel S."/>
            <person name="Bonilla J.A."/>
            <person name="Klyczek K."/>
            <person name="Garlena R.A."/>
            <person name="Russell D.A."/>
            <person name="Pope W.H."/>
            <person name="Jacobs-Sera D."/>
            <person name="Hatfull G.F."/>
        </authorList>
    </citation>
    <scope>NUCLEOTIDE SEQUENCE [LARGE SCALE GENOMIC DNA]</scope>
</reference>
<name>A0A5B8WK33_9CAUD</name>
<keyword evidence="2" id="KW-1185">Reference proteome</keyword>
<organism evidence="1 2">
    <name type="scientific">Arthrobacter phage Qui</name>
    <dbReference type="NCBI Taxonomy" id="2603260"/>
    <lineage>
        <taxon>Viruses</taxon>
        <taxon>Duplodnaviria</taxon>
        <taxon>Heunggongvirae</taxon>
        <taxon>Uroviricota</taxon>
        <taxon>Caudoviricetes</taxon>
        <taxon>Quivirus</taxon>
        <taxon>Quivirus qui</taxon>
    </lineage>
</organism>
<dbReference type="Proteomes" id="UP000321915">
    <property type="component" value="Segment"/>
</dbReference>
<gene>
    <name evidence="1" type="primary">86</name>
    <name evidence="1" type="ORF">SEA_QUI_86</name>
</gene>
<proteinExistence type="predicted"/>
<sequence>MNTKIKYALFAGAGYVLHSVLNRPKEERKTYKPTPLKEDTLASKLVTTVSEHLVEKLFDYKPRSRYNVTYGNFTSKGDK</sequence>
<dbReference type="KEGG" id="vg:77936448"/>
<evidence type="ECO:0000313" key="1">
    <source>
        <dbReference type="EMBL" id="QED11576.1"/>
    </source>
</evidence>
<protein>
    <submittedName>
        <fullName evidence="1">Uncharacterized protein</fullName>
    </submittedName>
</protein>
<evidence type="ECO:0000313" key="2">
    <source>
        <dbReference type="Proteomes" id="UP000321915"/>
    </source>
</evidence>
<dbReference type="GeneID" id="77936448"/>
<dbReference type="RefSeq" id="YP_010660452.1">
    <property type="nucleotide sequence ID" value="NC_070877.1"/>
</dbReference>
<dbReference type="EMBL" id="MN183282">
    <property type="protein sequence ID" value="QED11576.1"/>
    <property type="molecule type" value="Genomic_DNA"/>
</dbReference>